<reference evidence="1" key="2">
    <citation type="submission" date="2022-01" db="EMBL/GenBank/DDBJ databases">
        <authorList>
            <person name="Yamashiro T."/>
            <person name="Shiraishi A."/>
            <person name="Satake H."/>
            <person name="Nakayama K."/>
        </authorList>
    </citation>
    <scope>NUCLEOTIDE SEQUENCE</scope>
</reference>
<name>A0ABQ4XCZ3_9ASTR</name>
<proteinExistence type="predicted"/>
<reference evidence="1" key="1">
    <citation type="journal article" date="2022" name="Int. J. Mol. Sci.">
        <title>Draft Genome of Tanacetum Coccineum: Genomic Comparison of Closely Related Tanacetum-Family Plants.</title>
        <authorList>
            <person name="Yamashiro T."/>
            <person name="Shiraishi A."/>
            <person name="Nakayama K."/>
            <person name="Satake H."/>
        </authorList>
    </citation>
    <scope>NUCLEOTIDE SEQUENCE</scope>
</reference>
<protein>
    <submittedName>
        <fullName evidence="1">Uncharacterized protein</fullName>
    </submittedName>
</protein>
<comment type="caution">
    <text evidence="1">The sequence shown here is derived from an EMBL/GenBank/DDBJ whole genome shotgun (WGS) entry which is preliminary data.</text>
</comment>
<dbReference type="EMBL" id="BQNB010009410">
    <property type="protein sequence ID" value="GJS63152.1"/>
    <property type="molecule type" value="Genomic_DNA"/>
</dbReference>
<sequence>MAVIDSKDIEGWDSSKNALTQQTHCGFCLTKETYPGRPRMKKLDSFPDQFASNILVCLQCDVFDSSRLIVDLDSFEHIGTDCKGEELQMLKKSYIKLDMKAMKDNIKAGLIPFKTDQEILDEIKDYDTEDYDEAQDDV</sequence>
<evidence type="ECO:0000313" key="2">
    <source>
        <dbReference type="Proteomes" id="UP001151760"/>
    </source>
</evidence>
<organism evidence="1 2">
    <name type="scientific">Tanacetum coccineum</name>
    <dbReference type="NCBI Taxonomy" id="301880"/>
    <lineage>
        <taxon>Eukaryota</taxon>
        <taxon>Viridiplantae</taxon>
        <taxon>Streptophyta</taxon>
        <taxon>Embryophyta</taxon>
        <taxon>Tracheophyta</taxon>
        <taxon>Spermatophyta</taxon>
        <taxon>Magnoliopsida</taxon>
        <taxon>eudicotyledons</taxon>
        <taxon>Gunneridae</taxon>
        <taxon>Pentapetalae</taxon>
        <taxon>asterids</taxon>
        <taxon>campanulids</taxon>
        <taxon>Asterales</taxon>
        <taxon>Asteraceae</taxon>
        <taxon>Asteroideae</taxon>
        <taxon>Anthemideae</taxon>
        <taxon>Anthemidinae</taxon>
        <taxon>Tanacetum</taxon>
    </lineage>
</organism>
<gene>
    <name evidence="1" type="ORF">Tco_0677716</name>
</gene>
<evidence type="ECO:0000313" key="1">
    <source>
        <dbReference type="EMBL" id="GJS63152.1"/>
    </source>
</evidence>
<dbReference type="Proteomes" id="UP001151760">
    <property type="component" value="Unassembled WGS sequence"/>
</dbReference>
<keyword evidence="2" id="KW-1185">Reference proteome</keyword>
<accession>A0ABQ4XCZ3</accession>